<gene>
    <name evidence="3" type="ORF">SAMN05216234_1459</name>
</gene>
<evidence type="ECO:0000259" key="1">
    <source>
        <dbReference type="Pfam" id="PF13280"/>
    </source>
</evidence>
<dbReference type="Pfam" id="PF13280">
    <property type="entry name" value="WYL"/>
    <property type="match status" value="1"/>
</dbReference>
<feature type="domain" description="WYL" evidence="1">
    <location>
        <begin position="132"/>
        <end position="195"/>
    </location>
</feature>
<evidence type="ECO:0000313" key="3">
    <source>
        <dbReference type="EMBL" id="SFP83302.1"/>
    </source>
</evidence>
<evidence type="ECO:0000313" key="4">
    <source>
        <dbReference type="Proteomes" id="UP000199227"/>
    </source>
</evidence>
<feature type="domain" description="WCX" evidence="2">
    <location>
        <begin position="225"/>
        <end position="302"/>
    </location>
</feature>
<dbReference type="Gene3D" id="1.10.10.10">
    <property type="entry name" value="Winged helix-like DNA-binding domain superfamily/Winged helix DNA-binding domain"/>
    <property type="match status" value="1"/>
</dbReference>
<dbReference type="OrthoDB" id="6521217at2"/>
<sequence length="304" mass="35535">MSKAKDYESTLKRLNIIISRLYLGEALSVTELAKEFDVSTRTVQRYFNDYLLPSGFALKKSGKRWILENPVDLSLDQRSEVAFDAIENFAKSAGILDKVKPYLNRLKLSSIHNPFYAKLDMEKISEKLDEIAVIESGIKNKNVLKIEYKIENKRYEFSVQPLKIANFEGYWYLLGIDCKDDYFKKFHLKSITKIELTEKIFEISEDFQNRIENAINVWFDPYSEPFDVTLFADSIAAKYLRRIPISKTQVIEGVDCDGSVQISIKVTDKMEIKNIIKYWIPHIRVLEPKWLDDEIKAEVREFLE</sequence>
<dbReference type="InterPro" id="IPR057727">
    <property type="entry name" value="WCX_dom"/>
</dbReference>
<keyword evidence="4" id="KW-1185">Reference proteome</keyword>
<dbReference type="InterPro" id="IPR026881">
    <property type="entry name" value="WYL_dom"/>
</dbReference>
<dbReference type="PROSITE" id="PS52050">
    <property type="entry name" value="WYL"/>
    <property type="match status" value="1"/>
</dbReference>
<accession>A0A1I5TJS1</accession>
<protein>
    <submittedName>
        <fullName evidence="3">Predicted DNA-binding transcriptional regulator YafY, contains an HTH and WYL domains</fullName>
    </submittedName>
</protein>
<organism evidence="3 4">
    <name type="scientific">Hydrogenimonas thermophila</name>
    <dbReference type="NCBI Taxonomy" id="223786"/>
    <lineage>
        <taxon>Bacteria</taxon>
        <taxon>Pseudomonadati</taxon>
        <taxon>Campylobacterota</taxon>
        <taxon>Epsilonproteobacteria</taxon>
        <taxon>Campylobacterales</taxon>
        <taxon>Hydrogenimonadaceae</taxon>
        <taxon>Hydrogenimonas</taxon>
    </lineage>
</organism>
<dbReference type="RefSeq" id="WP_092913829.1">
    <property type="nucleotide sequence ID" value="NZ_CP136592.1"/>
</dbReference>
<evidence type="ECO:0000259" key="2">
    <source>
        <dbReference type="Pfam" id="PF25583"/>
    </source>
</evidence>
<name>A0A1I5TJS1_9BACT</name>
<dbReference type="GO" id="GO:0003677">
    <property type="term" value="F:DNA binding"/>
    <property type="evidence" value="ECO:0007669"/>
    <property type="project" value="UniProtKB-KW"/>
</dbReference>
<reference evidence="3 4" key="1">
    <citation type="submission" date="2016-10" db="EMBL/GenBank/DDBJ databases">
        <authorList>
            <person name="de Groot N.N."/>
        </authorList>
    </citation>
    <scope>NUCLEOTIDE SEQUENCE [LARGE SCALE GENOMIC DNA]</scope>
    <source>
        <strain evidence="3 4">EP1-55-1</strain>
    </source>
</reference>
<dbReference type="EMBL" id="FOXB01000045">
    <property type="protein sequence ID" value="SFP83302.1"/>
    <property type="molecule type" value="Genomic_DNA"/>
</dbReference>
<dbReference type="Pfam" id="PF25583">
    <property type="entry name" value="WCX"/>
    <property type="match status" value="1"/>
</dbReference>
<dbReference type="PANTHER" id="PTHR34580">
    <property type="match status" value="1"/>
</dbReference>
<dbReference type="Proteomes" id="UP000199227">
    <property type="component" value="Unassembled WGS sequence"/>
</dbReference>
<dbReference type="AlphaFoldDB" id="A0A1I5TJS1"/>
<dbReference type="STRING" id="223786.SAMN05216234_1459"/>
<dbReference type="InterPro" id="IPR051534">
    <property type="entry name" value="CBASS_pafABC_assoc_protein"/>
</dbReference>
<dbReference type="PANTHER" id="PTHR34580:SF1">
    <property type="entry name" value="PROTEIN PAFC"/>
    <property type="match status" value="1"/>
</dbReference>
<keyword evidence="3" id="KW-0238">DNA-binding</keyword>
<dbReference type="InterPro" id="IPR036388">
    <property type="entry name" value="WH-like_DNA-bd_sf"/>
</dbReference>
<proteinExistence type="predicted"/>